<accession>A0A0M2NL94</accession>
<organism evidence="1 2">
    <name type="scientific">Christensenella hongkongensis</name>
    <dbReference type="NCBI Taxonomy" id="270498"/>
    <lineage>
        <taxon>Bacteria</taxon>
        <taxon>Bacillati</taxon>
        <taxon>Bacillota</taxon>
        <taxon>Clostridia</taxon>
        <taxon>Christensenellales</taxon>
        <taxon>Christensenellaceae</taxon>
        <taxon>Christensenella</taxon>
    </lineage>
</organism>
<dbReference type="STRING" id="270498.CHK_1594"/>
<dbReference type="AlphaFoldDB" id="A0A0M2NL94"/>
<evidence type="ECO:0000313" key="2">
    <source>
        <dbReference type="Proteomes" id="UP000034076"/>
    </source>
</evidence>
<sequence>MNKASFLYSSKRFFFLNFNSETKAKMEQTAAIQAAISVPTSKISLL</sequence>
<gene>
    <name evidence="1" type="ORF">CHK_1594</name>
</gene>
<comment type="caution">
    <text evidence="1">The sequence shown here is derived from an EMBL/GenBank/DDBJ whole genome shotgun (WGS) entry which is preliminary data.</text>
</comment>
<reference evidence="1 2" key="1">
    <citation type="submission" date="2015-04" db="EMBL/GenBank/DDBJ databases">
        <title>Draft genome sequence of bacteremic isolate Catabacter hongkongensis type strain HKU16T.</title>
        <authorList>
            <person name="Lau S.K."/>
            <person name="Teng J.L."/>
            <person name="Huang Y."/>
            <person name="Curreem S.O."/>
            <person name="Tsui S.K."/>
            <person name="Woo P.C."/>
        </authorList>
    </citation>
    <scope>NUCLEOTIDE SEQUENCE [LARGE SCALE GENOMIC DNA]</scope>
    <source>
        <strain evidence="1 2">HKU16</strain>
    </source>
</reference>
<protein>
    <submittedName>
        <fullName evidence="1">Uncharacterized protein</fullName>
    </submittedName>
</protein>
<keyword evidence="2" id="KW-1185">Reference proteome</keyword>
<dbReference type="EMBL" id="LAYJ01000088">
    <property type="protein sequence ID" value="KKI51207.1"/>
    <property type="molecule type" value="Genomic_DNA"/>
</dbReference>
<proteinExistence type="predicted"/>
<name>A0A0M2NL94_9FIRM</name>
<evidence type="ECO:0000313" key="1">
    <source>
        <dbReference type="EMBL" id="KKI51207.1"/>
    </source>
</evidence>
<dbReference type="Proteomes" id="UP000034076">
    <property type="component" value="Unassembled WGS sequence"/>
</dbReference>